<protein>
    <submittedName>
        <fullName evidence="1">Uncharacterized protein</fullName>
    </submittedName>
</protein>
<comment type="caution">
    <text evidence="1">The sequence shown here is derived from an EMBL/GenBank/DDBJ whole genome shotgun (WGS) entry which is preliminary data.</text>
</comment>
<keyword evidence="2" id="KW-1185">Reference proteome</keyword>
<dbReference type="AlphaFoldDB" id="A0A834G4M5"/>
<evidence type="ECO:0000313" key="1">
    <source>
        <dbReference type="EMBL" id="KAF7125017.1"/>
    </source>
</evidence>
<reference evidence="1" key="1">
    <citation type="submission" date="2019-11" db="EMBL/GenBank/DDBJ databases">
        <authorList>
            <person name="Liu Y."/>
            <person name="Hou J."/>
            <person name="Li T.-Q."/>
            <person name="Guan C.-H."/>
            <person name="Wu X."/>
            <person name="Wu H.-Z."/>
            <person name="Ling F."/>
            <person name="Zhang R."/>
            <person name="Shi X.-G."/>
            <person name="Ren J.-P."/>
            <person name="Chen E.-F."/>
            <person name="Sun J.-M."/>
        </authorList>
    </citation>
    <scope>NUCLEOTIDE SEQUENCE</scope>
    <source>
        <strain evidence="1">Adult_tree_wgs_1</strain>
        <tissue evidence="1">Leaves</tissue>
    </source>
</reference>
<organism evidence="1 2">
    <name type="scientific">Rhododendron simsii</name>
    <name type="common">Sims's rhododendron</name>
    <dbReference type="NCBI Taxonomy" id="118357"/>
    <lineage>
        <taxon>Eukaryota</taxon>
        <taxon>Viridiplantae</taxon>
        <taxon>Streptophyta</taxon>
        <taxon>Embryophyta</taxon>
        <taxon>Tracheophyta</taxon>
        <taxon>Spermatophyta</taxon>
        <taxon>Magnoliopsida</taxon>
        <taxon>eudicotyledons</taxon>
        <taxon>Gunneridae</taxon>
        <taxon>Pentapetalae</taxon>
        <taxon>asterids</taxon>
        <taxon>Ericales</taxon>
        <taxon>Ericaceae</taxon>
        <taxon>Ericoideae</taxon>
        <taxon>Rhodoreae</taxon>
        <taxon>Rhododendron</taxon>
    </lineage>
</organism>
<gene>
    <name evidence="1" type="ORF">RHSIM_Rhsim12G0138600</name>
</gene>
<proteinExistence type="predicted"/>
<dbReference type="EMBL" id="WJXA01000012">
    <property type="protein sequence ID" value="KAF7125017.1"/>
    <property type="molecule type" value="Genomic_DNA"/>
</dbReference>
<accession>A0A834G4M5</accession>
<name>A0A834G4M5_RHOSS</name>
<evidence type="ECO:0000313" key="2">
    <source>
        <dbReference type="Proteomes" id="UP000626092"/>
    </source>
</evidence>
<sequence length="112" mass="12396">MASSPSLLRSTTPSFPGQFTAVPTLHSVRLPYGNPRNRWGGLSVEAASVVLVDKTDATKVHRLKTNYLEKIIPLLKEEFSYTNIHQVHLERGFGEGLSPEEMDPTLFAEDAS</sequence>
<dbReference type="Proteomes" id="UP000626092">
    <property type="component" value="Unassembled WGS sequence"/>
</dbReference>
<dbReference type="OrthoDB" id="539541at2759"/>